<evidence type="ECO:0000256" key="1">
    <source>
        <dbReference type="SAM" id="SignalP"/>
    </source>
</evidence>
<keyword evidence="3" id="KW-1185">Reference proteome</keyword>
<dbReference type="InterPro" id="IPR038765">
    <property type="entry name" value="Papain-like_cys_pep_sf"/>
</dbReference>
<evidence type="ECO:0000313" key="3">
    <source>
        <dbReference type="Proteomes" id="UP001500928"/>
    </source>
</evidence>
<name>A0ABP9AB39_9PSEU</name>
<organism evidence="2 3">
    <name type="scientific">Actinomycetospora chlora</name>
    <dbReference type="NCBI Taxonomy" id="663608"/>
    <lineage>
        <taxon>Bacteria</taxon>
        <taxon>Bacillati</taxon>
        <taxon>Actinomycetota</taxon>
        <taxon>Actinomycetes</taxon>
        <taxon>Pseudonocardiales</taxon>
        <taxon>Pseudonocardiaceae</taxon>
        <taxon>Actinomycetospora</taxon>
    </lineage>
</organism>
<keyword evidence="1" id="KW-0732">Signal</keyword>
<comment type="caution">
    <text evidence="2">The sequence shown here is derived from an EMBL/GenBank/DDBJ whole genome shotgun (WGS) entry which is preliminary data.</text>
</comment>
<feature type="signal peptide" evidence="1">
    <location>
        <begin position="1"/>
        <end position="43"/>
    </location>
</feature>
<evidence type="ECO:0000313" key="2">
    <source>
        <dbReference type="EMBL" id="GAA4777604.1"/>
    </source>
</evidence>
<dbReference type="Proteomes" id="UP001500928">
    <property type="component" value="Unassembled WGS sequence"/>
</dbReference>
<proteinExistence type="predicted"/>
<accession>A0ABP9AB39</accession>
<gene>
    <name evidence="2" type="ORF">GCM10023200_08110</name>
</gene>
<reference evidence="3" key="1">
    <citation type="journal article" date="2019" name="Int. J. Syst. Evol. Microbiol.">
        <title>The Global Catalogue of Microorganisms (GCM) 10K type strain sequencing project: providing services to taxonomists for standard genome sequencing and annotation.</title>
        <authorList>
            <consortium name="The Broad Institute Genomics Platform"/>
            <consortium name="The Broad Institute Genome Sequencing Center for Infectious Disease"/>
            <person name="Wu L."/>
            <person name="Ma J."/>
        </authorList>
    </citation>
    <scope>NUCLEOTIDE SEQUENCE [LARGE SCALE GENOMIC DNA]</scope>
    <source>
        <strain evidence="3">JCM 17979</strain>
    </source>
</reference>
<sequence length="279" mass="29399">MVRTGRRGAHRRALSLRSGLAGLAAVVVSVCVGAAVMAGSASAAQPVTTVDTEASLCPGSAPVCTSVAYGLTRIPRNSPVTMVCWVDVAGRGGRWYNVKVGPYDVFVKAERISNPVRTPFCPQVPTVQASLWGTAAEQQVGRTATFPSDATVRRAQTLPLSVDNWGPRRDWSGDCIAFAWLAIDSVGHKNGIRGGLRTATAQGLAGPLHPGLMPPRGALVFWRGGTGDLGHVAISLGSGWVATTNGYDTSPSPQANSVKKLNDVRLPYLGWRAFTELPR</sequence>
<protein>
    <recommendedName>
        <fullName evidence="4">NlpC/P60 domain-containing protein</fullName>
    </recommendedName>
</protein>
<dbReference type="EMBL" id="BAABHO010000004">
    <property type="protein sequence ID" value="GAA4777604.1"/>
    <property type="molecule type" value="Genomic_DNA"/>
</dbReference>
<feature type="chain" id="PRO_5046257324" description="NlpC/P60 domain-containing protein" evidence="1">
    <location>
        <begin position="44"/>
        <end position="279"/>
    </location>
</feature>
<evidence type="ECO:0008006" key="4">
    <source>
        <dbReference type="Google" id="ProtNLM"/>
    </source>
</evidence>
<dbReference type="SUPFAM" id="SSF54001">
    <property type="entry name" value="Cysteine proteinases"/>
    <property type="match status" value="1"/>
</dbReference>